<proteinExistence type="predicted"/>
<reference evidence="1 2" key="1">
    <citation type="submission" date="2023-10" db="EMBL/GenBank/DDBJ databases">
        <title>Genomes of two closely related lineages of the louse Polyplax serrata with different host specificities.</title>
        <authorList>
            <person name="Martinu J."/>
            <person name="Tarabai H."/>
            <person name="Stefka J."/>
            <person name="Hypsa V."/>
        </authorList>
    </citation>
    <scope>NUCLEOTIDE SEQUENCE [LARGE SCALE GENOMIC DNA]</scope>
    <source>
        <strain evidence="1">HR10_N</strain>
    </source>
</reference>
<comment type="caution">
    <text evidence="1">The sequence shown here is derived from an EMBL/GenBank/DDBJ whole genome shotgun (WGS) entry which is preliminary data.</text>
</comment>
<dbReference type="Proteomes" id="UP001372834">
    <property type="component" value="Unassembled WGS sequence"/>
</dbReference>
<dbReference type="EMBL" id="JAWJWE010000001">
    <property type="protein sequence ID" value="KAK6645611.1"/>
    <property type="molecule type" value="Genomic_DNA"/>
</dbReference>
<sequence>MEKLRLKQKWLNHILVINYYLKKYLTVAKRKRQAEEETKRTTQAKCHPWDLTNARQKQRRMTNDILIIVNLEIPGCGLLRGYPPVCRIAWVPIVTVTHECTTRLTKTNSPRSTKLFKQFNH</sequence>
<protein>
    <submittedName>
        <fullName evidence="1">Uncharacterized protein</fullName>
    </submittedName>
</protein>
<accession>A0AAN8XSX1</accession>
<evidence type="ECO:0000313" key="2">
    <source>
        <dbReference type="Proteomes" id="UP001372834"/>
    </source>
</evidence>
<gene>
    <name evidence="1" type="ORF">RUM43_001891</name>
</gene>
<organism evidence="1 2">
    <name type="scientific">Polyplax serrata</name>
    <name type="common">Common mouse louse</name>
    <dbReference type="NCBI Taxonomy" id="468196"/>
    <lineage>
        <taxon>Eukaryota</taxon>
        <taxon>Metazoa</taxon>
        <taxon>Ecdysozoa</taxon>
        <taxon>Arthropoda</taxon>
        <taxon>Hexapoda</taxon>
        <taxon>Insecta</taxon>
        <taxon>Pterygota</taxon>
        <taxon>Neoptera</taxon>
        <taxon>Paraneoptera</taxon>
        <taxon>Psocodea</taxon>
        <taxon>Troctomorpha</taxon>
        <taxon>Phthiraptera</taxon>
        <taxon>Anoplura</taxon>
        <taxon>Polyplacidae</taxon>
        <taxon>Polyplax</taxon>
    </lineage>
</organism>
<name>A0AAN8XSX1_POLSC</name>
<dbReference type="AlphaFoldDB" id="A0AAN8XSX1"/>
<evidence type="ECO:0000313" key="1">
    <source>
        <dbReference type="EMBL" id="KAK6645611.1"/>
    </source>
</evidence>